<dbReference type="PROSITE" id="PS50005">
    <property type="entry name" value="TPR"/>
    <property type="match status" value="2"/>
</dbReference>
<feature type="compositionally biased region" description="Basic and acidic residues" evidence="6">
    <location>
        <begin position="135"/>
        <end position="147"/>
    </location>
</feature>
<dbReference type="AlphaFoldDB" id="G0V573"/>
<protein>
    <recommendedName>
        <fullName evidence="7">STI1/HOP DP domain-containing protein</fullName>
    </recommendedName>
</protein>
<dbReference type="SUPFAM" id="SSF48452">
    <property type="entry name" value="TPR-like"/>
    <property type="match status" value="3"/>
</dbReference>
<dbReference type="GO" id="GO:0006620">
    <property type="term" value="P:post-translational protein targeting to endoplasmic reticulum membrane"/>
    <property type="evidence" value="ECO:0007669"/>
    <property type="project" value="TreeGrafter"/>
</dbReference>
<dbReference type="Gene3D" id="1.25.40.10">
    <property type="entry name" value="Tetratricopeptide repeat domain"/>
    <property type="match status" value="3"/>
</dbReference>
<keyword evidence="3" id="KW-0677">Repeat</keyword>
<dbReference type="FunFam" id="1.10.260.100:FF:000002">
    <property type="entry name" value="Stress-induced-phosphoprotein 1 (Hsp70/Hsp90-organizing)"/>
    <property type="match status" value="1"/>
</dbReference>
<dbReference type="Pfam" id="PF00515">
    <property type="entry name" value="TPR_1"/>
    <property type="match status" value="1"/>
</dbReference>
<dbReference type="EMBL" id="HE576752">
    <property type="protein sequence ID" value="CCC66609.1"/>
    <property type="molecule type" value="Genomic_DNA"/>
</dbReference>
<keyword evidence="9" id="KW-1185">Reference proteome</keyword>
<evidence type="ECO:0000256" key="5">
    <source>
        <dbReference type="PROSITE-ProRule" id="PRU00339"/>
    </source>
</evidence>
<accession>G0V573</accession>
<dbReference type="HOGENOM" id="CLU_000134_46_5_1"/>
<dbReference type="InterPro" id="IPR041243">
    <property type="entry name" value="STI1/HOP_DP"/>
</dbReference>
<dbReference type="InterPro" id="IPR011990">
    <property type="entry name" value="TPR-like_helical_dom_sf"/>
</dbReference>
<feature type="repeat" description="TPR" evidence="5">
    <location>
        <begin position="369"/>
        <end position="402"/>
    </location>
</feature>
<keyword evidence="4 5" id="KW-0802">TPR repeat</keyword>
<dbReference type="InterPro" id="IPR047150">
    <property type="entry name" value="SGT"/>
</dbReference>
<gene>
    <name evidence="8" type="primary">NCAS0A00490</name>
    <name evidence="8" type="ordered locus">NCAS_0A00490</name>
</gene>
<evidence type="ECO:0000313" key="9">
    <source>
        <dbReference type="Proteomes" id="UP000001640"/>
    </source>
</evidence>
<dbReference type="Proteomes" id="UP000001640">
    <property type="component" value="Chromosome 1"/>
</dbReference>
<dbReference type="PANTHER" id="PTHR45831">
    <property type="entry name" value="LD24721P"/>
    <property type="match status" value="1"/>
</dbReference>
<feature type="region of interest" description="Disordered" evidence="6">
    <location>
        <begin position="272"/>
        <end position="297"/>
    </location>
</feature>
<dbReference type="InterPro" id="IPR019734">
    <property type="entry name" value="TPR_rpt"/>
</dbReference>
<dbReference type="GeneID" id="96900098"/>
<feature type="domain" description="STI1/HOP DP" evidence="7">
    <location>
        <begin position="561"/>
        <end position="612"/>
    </location>
</feature>
<dbReference type="RefSeq" id="XP_003673000.1">
    <property type="nucleotide sequence ID" value="XM_003672952.1"/>
</dbReference>
<comment type="subcellular location">
    <subcellularLocation>
        <location evidence="1">Cytoplasm</location>
    </subcellularLocation>
</comment>
<dbReference type="OrthoDB" id="2423701at2759"/>
<dbReference type="KEGG" id="ncs:NCAS_0A00490"/>
<dbReference type="SMART" id="SM00028">
    <property type="entry name" value="TPR"/>
    <property type="match status" value="8"/>
</dbReference>
<dbReference type="PANTHER" id="PTHR45831:SF2">
    <property type="entry name" value="LD24721P"/>
    <property type="match status" value="1"/>
</dbReference>
<dbReference type="InParanoid" id="G0V573"/>
<dbReference type="STRING" id="1064592.G0V573"/>
<feature type="region of interest" description="Disordered" evidence="6">
    <location>
        <begin position="129"/>
        <end position="172"/>
    </location>
</feature>
<evidence type="ECO:0000313" key="8">
    <source>
        <dbReference type="EMBL" id="CCC66609.1"/>
    </source>
</evidence>
<feature type="compositionally biased region" description="Basic and acidic residues" evidence="6">
    <location>
        <begin position="275"/>
        <end position="297"/>
    </location>
</feature>
<keyword evidence="2" id="KW-0963">Cytoplasm</keyword>
<dbReference type="Pfam" id="PF17830">
    <property type="entry name" value="STI1-HOP_DP"/>
    <property type="match status" value="1"/>
</dbReference>
<sequence>MSNVSMSSQELKELGNKTYKEKGYEQAVHYFTSALSQPSTNKHILYSNRAAAHIGLKHYAEALEDGKNCVELAPNWDKGYSRVGVAYLGLQKLDEAEENFKKALQLNEQNVHAKKELAYVKYLQIQRKKAAQKPKTAEPKKKTPEPKKKTRKSKKKTSEQENKPFVTKINASPPKEHGIYTYTLEDLFTRPNILEELDSDPSTKEMMTDPVLRNKIANYNESSSAFNDDDPRMAIIMQTLGKLSLKERKANGEAPEMSFTEPDMNEDIRKHVRSQMKEKSQQKLSPEETEKKRRADEEKRIGNDLYKKRNFKEAIIHYTKAWNTFQDITYLNNIGAAQFERGDYGNVLKSLGQAVFFAEHTNPEPQVLAKSYIRMGNAYHRIWDHEHAITAYEYGLMLNGNEEHKKKLASLRVEFEKVKKGEFIDLQKFEEARIEGKQHFLNREYFKAMKCYTEMIKTNPTSPVGWCNRAAVFEKLLTCPQVIDDCDKAISVDPSYIKAYVRKGFAQITERDLDEALETWESGDAANKKYHGNEKNELLESLHSKVLFEIHRPKRQGTREEIRAKAMQVPEVVEALNDPVLKDLLMQSQTNPSALEEHMDNADIMNKMQTLMRHGVIGDW</sequence>
<evidence type="ECO:0000259" key="7">
    <source>
        <dbReference type="Pfam" id="PF17830"/>
    </source>
</evidence>
<dbReference type="GO" id="GO:0016020">
    <property type="term" value="C:membrane"/>
    <property type="evidence" value="ECO:0007669"/>
    <property type="project" value="TreeGrafter"/>
</dbReference>
<name>G0V573_NAUCA</name>
<reference evidence="8 9" key="1">
    <citation type="journal article" date="2011" name="Proc. Natl. Acad. Sci. U.S.A.">
        <title>Evolutionary erosion of yeast sex chromosomes by mating-type switching accidents.</title>
        <authorList>
            <person name="Gordon J.L."/>
            <person name="Armisen D."/>
            <person name="Proux-Wera E."/>
            <person name="Oheigeartaigh S.S."/>
            <person name="Byrne K.P."/>
            <person name="Wolfe K.H."/>
        </authorList>
    </citation>
    <scope>NUCLEOTIDE SEQUENCE [LARGE SCALE GENOMIC DNA]</scope>
    <source>
        <strain evidence="9">ATCC 76901 / BCRC 22586 / CBS 4309 / NBRC 1992 / NRRL Y-12630</strain>
    </source>
</reference>
<organism evidence="8 9">
    <name type="scientific">Naumovozyma castellii</name>
    <name type="common">Yeast</name>
    <name type="synonym">Saccharomyces castellii</name>
    <dbReference type="NCBI Taxonomy" id="27288"/>
    <lineage>
        <taxon>Eukaryota</taxon>
        <taxon>Fungi</taxon>
        <taxon>Dikarya</taxon>
        <taxon>Ascomycota</taxon>
        <taxon>Saccharomycotina</taxon>
        <taxon>Saccharomycetes</taxon>
        <taxon>Saccharomycetales</taxon>
        <taxon>Saccharomycetaceae</taxon>
        <taxon>Naumovozyma</taxon>
    </lineage>
</organism>
<dbReference type="GO" id="GO:0060090">
    <property type="term" value="F:molecular adaptor activity"/>
    <property type="evidence" value="ECO:0007669"/>
    <property type="project" value="TreeGrafter"/>
</dbReference>
<evidence type="ECO:0000256" key="1">
    <source>
        <dbReference type="ARBA" id="ARBA00004496"/>
    </source>
</evidence>
<proteinExistence type="predicted"/>
<reference key="2">
    <citation type="submission" date="2011-08" db="EMBL/GenBank/DDBJ databases">
        <title>Genome sequence of Naumovozyma castellii.</title>
        <authorList>
            <person name="Gordon J.L."/>
            <person name="Armisen D."/>
            <person name="Proux-Wera E."/>
            <person name="OhEigeartaigh S.S."/>
            <person name="Byrne K.P."/>
            <person name="Wolfe K.H."/>
        </authorList>
    </citation>
    <scope>NUCLEOTIDE SEQUENCE</scope>
    <source>
        <strain>Type strain:CBS 4309</strain>
    </source>
</reference>
<dbReference type="GO" id="GO:0072380">
    <property type="term" value="C:TRC complex"/>
    <property type="evidence" value="ECO:0007669"/>
    <property type="project" value="TreeGrafter"/>
</dbReference>
<evidence type="ECO:0000256" key="3">
    <source>
        <dbReference type="ARBA" id="ARBA00022737"/>
    </source>
</evidence>
<feature type="repeat" description="TPR" evidence="5">
    <location>
        <begin position="77"/>
        <end position="110"/>
    </location>
</feature>
<evidence type="ECO:0000256" key="6">
    <source>
        <dbReference type="SAM" id="MobiDB-lite"/>
    </source>
</evidence>
<dbReference type="eggNOG" id="KOG0548">
    <property type="taxonomic scope" value="Eukaryota"/>
</dbReference>
<evidence type="ECO:0000256" key="2">
    <source>
        <dbReference type="ARBA" id="ARBA00022490"/>
    </source>
</evidence>
<evidence type="ECO:0000256" key="4">
    <source>
        <dbReference type="ARBA" id="ARBA00022803"/>
    </source>
</evidence>
<dbReference type="Gene3D" id="1.10.260.100">
    <property type="match status" value="2"/>
</dbReference>